<evidence type="ECO:0000313" key="1">
    <source>
        <dbReference type="EMBL" id="GAA0160114.1"/>
    </source>
</evidence>
<organism evidence="1 2">
    <name type="scientific">Lithospermum erythrorhizon</name>
    <name type="common">Purple gromwell</name>
    <name type="synonym">Lithospermum officinale var. erythrorhizon</name>
    <dbReference type="NCBI Taxonomy" id="34254"/>
    <lineage>
        <taxon>Eukaryota</taxon>
        <taxon>Viridiplantae</taxon>
        <taxon>Streptophyta</taxon>
        <taxon>Embryophyta</taxon>
        <taxon>Tracheophyta</taxon>
        <taxon>Spermatophyta</taxon>
        <taxon>Magnoliopsida</taxon>
        <taxon>eudicotyledons</taxon>
        <taxon>Gunneridae</taxon>
        <taxon>Pentapetalae</taxon>
        <taxon>asterids</taxon>
        <taxon>lamiids</taxon>
        <taxon>Boraginales</taxon>
        <taxon>Boraginaceae</taxon>
        <taxon>Boraginoideae</taxon>
        <taxon>Lithospermeae</taxon>
        <taxon>Lithospermum</taxon>
    </lineage>
</organism>
<proteinExistence type="predicted"/>
<dbReference type="PANTHER" id="PTHR35317:SF35">
    <property type="entry name" value="DUF4219 DOMAIN-CONTAINING PROTEIN"/>
    <property type="match status" value="1"/>
</dbReference>
<comment type="caution">
    <text evidence="1">The sequence shown here is derived from an EMBL/GenBank/DDBJ whole genome shotgun (WGS) entry which is preliminary data.</text>
</comment>
<dbReference type="EMBL" id="BAABME010003780">
    <property type="protein sequence ID" value="GAA0160114.1"/>
    <property type="molecule type" value="Genomic_DNA"/>
</dbReference>
<protein>
    <recommendedName>
        <fullName evidence="3">Gag-pol polyprotein</fullName>
    </recommendedName>
</protein>
<accession>A0AAV3Q7T4</accession>
<dbReference type="Pfam" id="PF14223">
    <property type="entry name" value="Retrotran_gag_2"/>
    <property type="match status" value="1"/>
</dbReference>
<name>A0AAV3Q7T4_LITER</name>
<dbReference type="Proteomes" id="UP001454036">
    <property type="component" value="Unassembled WGS sequence"/>
</dbReference>
<keyword evidence="2" id="KW-1185">Reference proteome</keyword>
<gene>
    <name evidence="1" type="ORF">LIER_16744</name>
</gene>
<dbReference type="PANTHER" id="PTHR35317">
    <property type="entry name" value="OS04G0629600 PROTEIN"/>
    <property type="match status" value="1"/>
</dbReference>
<dbReference type="AlphaFoldDB" id="A0AAV3Q7T4"/>
<evidence type="ECO:0000313" key="2">
    <source>
        <dbReference type="Proteomes" id="UP001454036"/>
    </source>
</evidence>
<reference evidence="1 2" key="1">
    <citation type="submission" date="2024-01" db="EMBL/GenBank/DDBJ databases">
        <title>The complete chloroplast genome sequence of Lithospermum erythrorhizon: insights into the phylogenetic relationship among Boraginaceae species and the maternal lineages of purple gromwells.</title>
        <authorList>
            <person name="Okada T."/>
            <person name="Watanabe K."/>
        </authorList>
    </citation>
    <scope>NUCLEOTIDE SEQUENCE [LARGE SCALE GENOMIC DNA]</scope>
</reference>
<evidence type="ECO:0008006" key="3">
    <source>
        <dbReference type="Google" id="ProtNLM"/>
    </source>
</evidence>
<sequence>MEEDETIAAYSTRINDMANQAFALGEPKSNEKHVRKVLRSLPKRFESKVTATEETQDLTDMRLDNLIGNLTTYAIKFDSTELVKKKGIVLNASCNEGGKKNISNSSIICTAKEARKKGPTTTRWVTTSHQQEQRIPNFIRKTMADHQQGRSSERKYVWRCYHYGRKGHIAPYFYKVYGRDEPSTTHPRCSG</sequence>